<dbReference type="EMBL" id="JAVRRA010028526">
    <property type="protein sequence ID" value="KAK5037307.1"/>
    <property type="molecule type" value="Genomic_DNA"/>
</dbReference>
<comment type="caution">
    <text evidence="2">The sequence shown here is derived from an EMBL/GenBank/DDBJ whole genome shotgun (WGS) entry which is preliminary data.</text>
</comment>
<organism evidence="2 3">
    <name type="scientific">Cryomyces antarcticus</name>
    <dbReference type="NCBI Taxonomy" id="329879"/>
    <lineage>
        <taxon>Eukaryota</taxon>
        <taxon>Fungi</taxon>
        <taxon>Dikarya</taxon>
        <taxon>Ascomycota</taxon>
        <taxon>Pezizomycotina</taxon>
        <taxon>Dothideomycetes</taxon>
        <taxon>Dothideomycetes incertae sedis</taxon>
        <taxon>Cryomyces</taxon>
    </lineage>
</organism>
<keyword evidence="3" id="KW-1185">Reference proteome</keyword>
<reference evidence="2 3" key="1">
    <citation type="submission" date="2023-08" db="EMBL/GenBank/DDBJ databases">
        <title>Black Yeasts Isolated from many extreme environments.</title>
        <authorList>
            <person name="Coleine C."/>
            <person name="Stajich J.E."/>
            <person name="Selbmann L."/>
        </authorList>
    </citation>
    <scope>NUCLEOTIDE SEQUENCE [LARGE SCALE GENOMIC DNA]</scope>
    <source>
        <strain evidence="2 3">CCFEE 536</strain>
    </source>
</reference>
<gene>
    <name evidence="2" type="ORF">LTR16_011952</name>
</gene>
<sequence>VPRHLQRREFLLRAPPAQALLARTPRRRRHGQVVRYARTAGLQDRADDASGLSEVLGPGRGGP</sequence>
<evidence type="ECO:0000313" key="3">
    <source>
        <dbReference type="Proteomes" id="UP001357485"/>
    </source>
</evidence>
<name>A0ABR0IU03_9PEZI</name>
<feature type="non-terminal residue" evidence="2">
    <location>
        <position position="1"/>
    </location>
</feature>
<evidence type="ECO:0000313" key="2">
    <source>
        <dbReference type="EMBL" id="KAK5037307.1"/>
    </source>
</evidence>
<accession>A0ABR0IU03</accession>
<protein>
    <submittedName>
        <fullName evidence="2">Uncharacterized protein</fullName>
    </submittedName>
</protein>
<evidence type="ECO:0000256" key="1">
    <source>
        <dbReference type="SAM" id="MobiDB-lite"/>
    </source>
</evidence>
<dbReference type="Proteomes" id="UP001357485">
    <property type="component" value="Unassembled WGS sequence"/>
</dbReference>
<feature type="region of interest" description="Disordered" evidence="1">
    <location>
        <begin position="39"/>
        <end position="63"/>
    </location>
</feature>
<feature type="non-terminal residue" evidence="2">
    <location>
        <position position="63"/>
    </location>
</feature>
<proteinExistence type="predicted"/>